<organism evidence="1 2">
    <name type="scientific">Pieris macdunnoughi</name>
    <dbReference type="NCBI Taxonomy" id="345717"/>
    <lineage>
        <taxon>Eukaryota</taxon>
        <taxon>Metazoa</taxon>
        <taxon>Ecdysozoa</taxon>
        <taxon>Arthropoda</taxon>
        <taxon>Hexapoda</taxon>
        <taxon>Insecta</taxon>
        <taxon>Pterygota</taxon>
        <taxon>Neoptera</taxon>
        <taxon>Endopterygota</taxon>
        <taxon>Lepidoptera</taxon>
        <taxon>Glossata</taxon>
        <taxon>Ditrysia</taxon>
        <taxon>Papilionoidea</taxon>
        <taxon>Pieridae</taxon>
        <taxon>Pierinae</taxon>
        <taxon>Pieris</taxon>
    </lineage>
</organism>
<name>A0A821SPN1_9NEOP</name>
<evidence type="ECO:0000313" key="2">
    <source>
        <dbReference type="Proteomes" id="UP000663880"/>
    </source>
</evidence>
<evidence type="ECO:0000313" key="1">
    <source>
        <dbReference type="EMBL" id="CAF4863186.1"/>
    </source>
</evidence>
<sequence length="238" mass="26045">MGFFLNSPVPEPMCACVTINQGLPDPRGVGVYAYQDSLGNRYGGSYGLDDKDIVRNSDPYFGQYPTVTQVPFLGNFADSFYPNYISNYDNILQEVFASNLEAQRLASYAAHKAYELTTNQIREFPNFSRFPSFGPIFGAGGLVPYDIMSRPNSAYASGAIGPGFSHQIAAINPENDAMRNIDITNRFNDAPGNNKFYGVSSSSYSSSSNVNGKAQNLRGAETVVNNNGKITKYRVQDP</sequence>
<accession>A0A821SPN1</accession>
<keyword evidence="2" id="KW-1185">Reference proteome</keyword>
<dbReference type="OrthoDB" id="8197468at2759"/>
<reference evidence="1" key="1">
    <citation type="submission" date="2021-02" db="EMBL/GenBank/DDBJ databases">
        <authorList>
            <person name="Steward A R."/>
        </authorList>
    </citation>
    <scope>NUCLEOTIDE SEQUENCE</scope>
</reference>
<gene>
    <name evidence="1" type="ORF">PMACD_LOCUS8090</name>
</gene>
<dbReference type="EMBL" id="CAJOBZ010000020">
    <property type="protein sequence ID" value="CAF4863186.1"/>
    <property type="molecule type" value="Genomic_DNA"/>
</dbReference>
<comment type="caution">
    <text evidence="1">The sequence shown here is derived from an EMBL/GenBank/DDBJ whole genome shotgun (WGS) entry which is preliminary data.</text>
</comment>
<proteinExistence type="predicted"/>
<dbReference type="Proteomes" id="UP000663880">
    <property type="component" value="Unassembled WGS sequence"/>
</dbReference>
<dbReference type="AlphaFoldDB" id="A0A821SPN1"/>
<protein>
    <submittedName>
        <fullName evidence="1">Uncharacterized protein</fullName>
    </submittedName>
</protein>